<dbReference type="Gene3D" id="2.30.40.10">
    <property type="entry name" value="Urease, subunit C, domain 1"/>
    <property type="match status" value="1"/>
</dbReference>
<evidence type="ECO:0000313" key="3">
    <source>
        <dbReference type="Proteomes" id="UP000199474"/>
    </source>
</evidence>
<dbReference type="SUPFAM" id="SSF51338">
    <property type="entry name" value="Composite domain of metallo-dependent hydrolases"/>
    <property type="match status" value="1"/>
</dbReference>
<accession>A0A1I1VXJ6</accession>
<dbReference type="OrthoDB" id="9767366at2"/>
<evidence type="ECO:0000313" key="2">
    <source>
        <dbReference type="EMBL" id="SFD87816.1"/>
    </source>
</evidence>
<dbReference type="GO" id="GO:0016810">
    <property type="term" value="F:hydrolase activity, acting on carbon-nitrogen (but not peptide) bonds"/>
    <property type="evidence" value="ECO:0007669"/>
    <property type="project" value="InterPro"/>
</dbReference>
<dbReference type="AlphaFoldDB" id="A0A1I1VXJ6"/>
<dbReference type="Gene3D" id="3.10.310.70">
    <property type="match status" value="1"/>
</dbReference>
<feature type="domain" description="Amidohydrolase 3" evidence="1">
    <location>
        <begin position="54"/>
        <end position="546"/>
    </location>
</feature>
<organism evidence="2 3">
    <name type="scientific">Lentibacillus persicus</name>
    <dbReference type="NCBI Taxonomy" id="640948"/>
    <lineage>
        <taxon>Bacteria</taxon>
        <taxon>Bacillati</taxon>
        <taxon>Bacillota</taxon>
        <taxon>Bacilli</taxon>
        <taxon>Bacillales</taxon>
        <taxon>Bacillaceae</taxon>
        <taxon>Lentibacillus</taxon>
    </lineage>
</organism>
<dbReference type="STRING" id="640948.SAMN05216238_10592"/>
<proteinExistence type="predicted"/>
<dbReference type="RefSeq" id="WP_090084216.1">
    <property type="nucleotide sequence ID" value="NZ_FOMR01000005.1"/>
</dbReference>
<dbReference type="CDD" id="cd01300">
    <property type="entry name" value="YtcJ_like"/>
    <property type="match status" value="1"/>
</dbReference>
<dbReference type="EMBL" id="FOMR01000005">
    <property type="protein sequence ID" value="SFD87816.1"/>
    <property type="molecule type" value="Genomic_DNA"/>
</dbReference>
<dbReference type="Gene3D" id="3.20.20.140">
    <property type="entry name" value="Metal-dependent hydrolases"/>
    <property type="match status" value="1"/>
</dbReference>
<dbReference type="InterPro" id="IPR011059">
    <property type="entry name" value="Metal-dep_hydrolase_composite"/>
</dbReference>
<sequence length="549" mass="61476">MSKFDLIMINGNILTLDDHDTIAGSVAVKNGCITEIWPQRNPPIDIAKLSDETEVIDLKGDTLIPGFIDTHNHILQFSQLQGKVNCSSPLNKNINDILSNLASKVAETPKGEWVTGFGYDDTLLEDYRHPERKDLDKVSPEHPVMIQHISGHIEVVNSKAIELAGISESTPVSKGGSFGFDNKGILNGVLYERPAIDYIYAILPKDTEETLIKKMEKASKHYLSQGITTNTDAGVGTTLGEIEFDIHVKAAQQGVNPIRTRLMIFHTLLRENAKFGNYTAEELDVYIKEQTNELIELDSAKLFQDGSIQGLTGALRKPYHCDSSIFGELMFDQEQFNEEVLALHKRGFRIAVHGNGDRAIGSILEAYDKALQRYPKKDHRHRIEHAQTATNEDLDKIQELGVAASFFINHVYYWGDRHKNIFLGEDRANRMNPLSEAVGRNLLFTLHSDCPITPISPLFSIWTAVNRVTREGRLLGANQRCDVKTALKAMTIYGAKLNFSQERTGSIEVGKYADFAVLDRDPIQVDPMEIKNINVLKTIIGGKMVFEKF</sequence>
<reference evidence="3" key="1">
    <citation type="submission" date="2016-10" db="EMBL/GenBank/DDBJ databases">
        <authorList>
            <person name="Varghese N."/>
            <person name="Submissions S."/>
        </authorList>
    </citation>
    <scope>NUCLEOTIDE SEQUENCE [LARGE SCALE GENOMIC DNA]</scope>
    <source>
        <strain evidence="3">DSM 22530</strain>
    </source>
</reference>
<dbReference type="InterPro" id="IPR033932">
    <property type="entry name" value="YtcJ-like"/>
</dbReference>
<dbReference type="PANTHER" id="PTHR22642:SF2">
    <property type="entry name" value="PROTEIN LONG AFTER FAR-RED 3"/>
    <property type="match status" value="1"/>
</dbReference>
<dbReference type="InterPro" id="IPR032466">
    <property type="entry name" value="Metal_Hydrolase"/>
</dbReference>
<dbReference type="InterPro" id="IPR013108">
    <property type="entry name" value="Amidohydro_3"/>
</dbReference>
<keyword evidence="3" id="KW-1185">Reference proteome</keyword>
<gene>
    <name evidence="2" type="ORF">SAMN05216238_10592</name>
</gene>
<name>A0A1I1VXJ6_9BACI</name>
<dbReference type="SUPFAM" id="SSF51556">
    <property type="entry name" value="Metallo-dependent hydrolases"/>
    <property type="match status" value="1"/>
</dbReference>
<evidence type="ECO:0000259" key="1">
    <source>
        <dbReference type="Pfam" id="PF07969"/>
    </source>
</evidence>
<dbReference type="Proteomes" id="UP000199474">
    <property type="component" value="Unassembled WGS sequence"/>
</dbReference>
<dbReference type="PANTHER" id="PTHR22642">
    <property type="entry name" value="IMIDAZOLONEPROPIONASE"/>
    <property type="match status" value="1"/>
</dbReference>
<protein>
    <recommendedName>
        <fullName evidence="1">Amidohydrolase 3 domain-containing protein</fullName>
    </recommendedName>
</protein>
<dbReference type="Pfam" id="PF07969">
    <property type="entry name" value="Amidohydro_3"/>
    <property type="match status" value="1"/>
</dbReference>